<evidence type="ECO:0000313" key="8">
    <source>
        <dbReference type="EMBL" id="CCE83244.1"/>
    </source>
</evidence>
<dbReference type="GO" id="GO:0006629">
    <property type="term" value="P:lipid metabolic process"/>
    <property type="evidence" value="ECO:0007669"/>
    <property type="project" value="UniProtKB-KW"/>
</dbReference>
<dbReference type="EMBL" id="FO082049">
    <property type="protein sequence ID" value="CCE83244.1"/>
    <property type="molecule type" value="Genomic_DNA"/>
</dbReference>
<sequence length="255" mass="29299">MWLGIRVPLAITRQGLYISILFISTFLVLLPIAILSYISFYTILIPKPTISIPISFQKVSKGLEYKLPVDQIKSLLDSDPSIRYDASLNTDIYCTKGFYGDMKNLDIQIKSEGRTINETKFLLNCDARSVYVKNNPFIPFAWRYWFPPVLLNLDKAIRADVHLLTLSVADISKISQKKSKDLRLQISDDIVTDNNKSYLKFQVAWNGIRHYMVKYYYISFVVGVILFWIPSTAACLLVSLIIYSKQDAKVEMKID</sequence>
<dbReference type="EMBL" id="FO082048">
    <property type="protein sequence ID" value="CCE84275.1"/>
    <property type="molecule type" value="Genomic_DNA"/>
</dbReference>
<evidence type="ECO:0000256" key="3">
    <source>
        <dbReference type="ARBA" id="ARBA00022824"/>
    </source>
</evidence>
<evidence type="ECO:0000256" key="6">
    <source>
        <dbReference type="ARBA" id="ARBA00023136"/>
    </source>
</evidence>
<keyword evidence="3" id="KW-0256">Endoplasmic reticulum</keyword>
<organism evidence="9 10">
    <name type="scientific">Pichia sorbitophila (strain ATCC MYA-4447 / BCRC 22081 / CBS 7064 / NBRC 10061 / NRRL Y-12695)</name>
    <name type="common">Hybrid yeast</name>
    <dbReference type="NCBI Taxonomy" id="559304"/>
    <lineage>
        <taxon>Eukaryota</taxon>
        <taxon>Fungi</taxon>
        <taxon>Dikarya</taxon>
        <taxon>Ascomycota</taxon>
        <taxon>Saccharomycotina</taxon>
        <taxon>Pichiomycetes</taxon>
        <taxon>Debaryomycetaceae</taxon>
        <taxon>Millerozyma</taxon>
    </lineage>
</organism>
<feature type="transmembrane region" description="Helical" evidence="7">
    <location>
        <begin position="215"/>
        <end position="243"/>
    </location>
</feature>
<keyword evidence="2 7" id="KW-0812">Transmembrane</keyword>
<keyword evidence="4 7" id="KW-1133">Transmembrane helix</keyword>
<dbReference type="FunCoup" id="G8Y6P5">
    <property type="interactions" value="20"/>
</dbReference>
<evidence type="ECO:0000313" key="9">
    <source>
        <dbReference type="EMBL" id="CCE84275.1"/>
    </source>
</evidence>
<dbReference type="Pfam" id="PF06775">
    <property type="entry name" value="Seipin"/>
    <property type="match status" value="1"/>
</dbReference>
<protein>
    <submittedName>
        <fullName evidence="9">Piso0_003816 protein</fullName>
    </submittedName>
</protein>
<accession>G8Y6P5</accession>
<comment type="subcellular location">
    <subcellularLocation>
        <location evidence="1">Endoplasmic reticulum membrane</location>
        <topology evidence="1">Multi-pass membrane protein</topology>
    </subcellularLocation>
</comment>
<proteinExistence type="predicted"/>
<dbReference type="Proteomes" id="UP000005222">
    <property type="component" value="Chromosome L"/>
</dbReference>
<keyword evidence="6 7" id="KW-0472">Membrane</keyword>
<keyword evidence="10" id="KW-1185">Reference proteome</keyword>
<reference evidence="9" key="1">
    <citation type="submission" date="2011-10" db="EMBL/GenBank/DDBJ databases">
        <authorList>
            <person name="Genoscope - CEA"/>
        </authorList>
    </citation>
    <scope>NUCLEOTIDE SEQUENCE</scope>
</reference>
<dbReference type="InterPro" id="IPR009617">
    <property type="entry name" value="Seipin"/>
</dbReference>
<evidence type="ECO:0000256" key="2">
    <source>
        <dbReference type="ARBA" id="ARBA00022692"/>
    </source>
</evidence>
<dbReference type="GO" id="GO:0140042">
    <property type="term" value="P:lipid droplet formation"/>
    <property type="evidence" value="ECO:0007669"/>
    <property type="project" value="UniProtKB-ARBA"/>
</dbReference>
<name>G8Y6P5_PICSO</name>
<gene>
    <name evidence="9" type="primary">Piso0_003816</name>
    <name evidence="8" type="ORF">GNLVRS01_PISO0K03200g</name>
    <name evidence="9" type="ORF">GNLVRS01_PISO0L03201g</name>
</gene>
<evidence type="ECO:0000313" key="10">
    <source>
        <dbReference type="Proteomes" id="UP000005222"/>
    </source>
</evidence>
<evidence type="ECO:0000256" key="5">
    <source>
        <dbReference type="ARBA" id="ARBA00023098"/>
    </source>
</evidence>
<evidence type="ECO:0000256" key="4">
    <source>
        <dbReference type="ARBA" id="ARBA00022989"/>
    </source>
</evidence>
<dbReference type="AlphaFoldDB" id="G8Y6P5"/>
<dbReference type="OrthoDB" id="4010679at2759"/>
<dbReference type="InParanoid" id="G8Y6P5"/>
<keyword evidence="5" id="KW-0443">Lipid metabolism</keyword>
<evidence type="ECO:0000256" key="7">
    <source>
        <dbReference type="SAM" id="Phobius"/>
    </source>
</evidence>
<dbReference type="eggNOG" id="ENOG502S0BA">
    <property type="taxonomic scope" value="Eukaryota"/>
</dbReference>
<reference evidence="10" key="2">
    <citation type="journal article" date="2012" name="G3 (Bethesda)">
        <title>Pichia sorbitophila, an interspecies yeast hybrid reveals early steps of genome resolution following polyploidization.</title>
        <authorList>
            <person name="Leh Louis V."/>
            <person name="Despons L."/>
            <person name="Friedrich A."/>
            <person name="Martin T."/>
            <person name="Durrens P."/>
            <person name="Casaregola S."/>
            <person name="Neuveglise C."/>
            <person name="Fairhead C."/>
            <person name="Marck C."/>
            <person name="Cruz J.A."/>
            <person name="Straub M.L."/>
            <person name="Kugler V."/>
            <person name="Sacerdot C."/>
            <person name="Uzunov Z."/>
            <person name="Thierry A."/>
            <person name="Weiss S."/>
            <person name="Bleykasten C."/>
            <person name="De Montigny J."/>
            <person name="Jacques N."/>
            <person name="Jung P."/>
            <person name="Lemaire M."/>
            <person name="Mallet S."/>
            <person name="Morel G."/>
            <person name="Richard G.F."/>
            <person name="Sarkar A."/>
            <person name="Savel G."/>
            <person name="Schacherer J."/>
            <person name="Seret M.L."/>
            <person name="Talla E."/>
            <person name="Samson G."/>
            <person name="Jubin C."/>
            <person name="Poulain J."/>
            <person name="Vacherie B."/>
            <person name="Barbe V."/>
            <person name="Pelletier E."/>
            <person name="Sherman D.J."/>
            <person name="Westhof E."/>
            <person name="Weissenbach J."/>
            <person name="Baret P.V."/>
            <person name="Wincker P."/>
            <person name="Gaillardin C."/>
            <person name="Dujon B."/>
            <person name="Souciet J.L."/>
        </authorList>
    </citation>
    <scope>NUCLEOTIDE SEQUENCE [LARGE SCALE GENOMIC DNA]</scope>
    <source>
        <strain evidence="10">ATCC MYA-4447 / BCRC 22081 / CBS 7064 / NBRC 10061 / NRRL Y-12695</strain>
    </source>
</reference>
<dbReference type="HOGENOM" id="CLU_049617_0_0_1"/>
<evidence type="ECO:0000256" key="1">
    <source>
        <dbReference type="ARBA" id="ARBA00004477"/>
    </source>
</evidence>
<feature type="transmembrane region" description="Helical" evidence="7">
    <location>
        <begin position="16"/>
        <end position="38"/>
    </location>
</feature>
<dbReference type="Proteomes" id="UP000005222">
    <property type="component" value="Chromosome K"/>
</dbReference>
<dbReference type="GO" id="GO:0005789">
    <property type="term" value="C:endoplasmic reticulum membrane"/>
    <property type="evidence" value="ECO:0007669"/>
    <property type="project" value="UniProtKB-SubCell"/>
</dbReference>